<evidence type="ECO:0000259" key="1">
    <source>
        <dbReference type="Pfam" id="PF13649"/>
    </source>
</evidence>
<protein>
    <submittedName>
        <fullName evidence="2">Methyltransferase domain protein</fullName>
    </submittedName>
</protein>
<gene>
    <name evidence="2" type="ORF">Pla163_13190</name>
</gene>
<dbReference type="InterPro" id="IPR041698">
    <property type="entry name" value="Methyltransf_25"/>
</dbReference>
<accession>A0A518CYA5</accession>
<dbReference type="Gene3D" id="2.20.25.110">
    <property type="entry name" value="S-adenosyl-L-methionine-dependent methyltransferases"/>
    <property type="match status" value="1"/>
</dbReference>
<dbReference type="PANTHER" id="PTHR43464">
    <property type="entry name" value="METHYLTRANSFERASE"/>
    <property type="match status" value="1"/>
</dbReference>
<dbReference type="Gene3D" id="3.40.50.150">
    <property type="entry name" value="Vaccinia Virus protein VP39"/>
    <property type="match status" value="1"/>
</dbReference>
<dbReference type="GO" id="GO:0032259">
    <property type="term" value="P:methylation"/>
    <property type="evidence" value="ECO:0007669"/>
    <property type="project" value="UniProtKB-KW"/>
</dbReference>
<dbReference type="EMBL" id="CP036290">
    <property type="protein sequence ID" value="QDU84212.1"/>
    <property type="molecule type" value="Genomic_DNA"/>
</dbReference>
<dbReference type="GO" id="GO:0010420">
    <property type="term" value="F:polyprenyldihydroxybenzoate methyltransferase activity"/>
    <property type="evidence" value="ECO:0007669"/>
    <property type="project" value="TreeGrafter"/>
</dbReference>
<name>A0A518CYA5_9BACT</name>
<evidence type="ECO:0000313" key="3">
    <source>
        <dbReference type="Proteomes" id="UP000319342"/>
    </source>
</evidence>
<feature type="domain" description="Methyltransferase" evidence="1">
    <location>
        <begin position="52"/>
        <end position="150"/>
    </location>
</feature>
<dbReference type="PANTHER" id="PTHR43464:SF23">
    <property type="entry name" value="JUVENILE HORMONE ACID O-METHYLTRANSFERASE"/>
    <property type="match status" value="1"/>
</dbReference>
<keyword evidence="2" id="KW-0489">Methyltransferase</keyword>
<keyword evidence="2" id="KW-0808">Transferase</keyword>
<dbReference type="OrthoDB" id="9811589at2"/>
<dbReference type="AlphaFoldDB" id="A0A518CYA5"/>
<dbReference type="Proteomes" id="UP000319342">
    <property type="component" value="Chromosome"/>
</dbReference>
<keyword evidence="3" id="KW-1185">Reference proteome</keyword>
<sequence>MATWQTLDWYDAPKYYDAVFDEGTAHEADFLEAALERFGRVEPTRGRRVRRVLEPACGSGRLVVEMARRDWRVHGFDLSQPMLDHARGELVAAGVPTRRAHLWAAAMQDFESSERFELAHCLVSTFKYLLTEADARRHLELVAEHLVPGGIYVLGFHLTDYDDTKKSRERWVAARDDFEVTCTIQGWPAERRTRTEQVRSRLVVEEGGTTRRLETVWDFRTYDAAQVKRLLRSVPALELVATYDMTFDLDDPRKLDDEQLDLVLVLRRR</sequence>
<dbReference type="SUPFAM" id="SSF53335">
    <property type="entry name" value="S-adenosyl-L-methionine-dependent methyltransferases"/>
    <property type="match status" value="1"/>
</dbReference>
<reference evidence="2 3" key="1">
    <citation type="submission" date="2019-02" db="EMBL/GenBank/DDBJ databases">
        <title>Deep-cultivation of Planctomycetes and their phenomic and genomic characterization uncovers novel biology.</title>
        <authorList>
            <person name="Wiegand S."/>
            <person name="Jogler M."/>
            <person name="Boedeker C."/>
            <person name="Pinto D."/>
            <person name="Vollmers J."/>
            <person name="Rivas-Marin E."/>
            <person name="Kohn T."/>
            <person name="Peeters S.H."/>
            <person name="Heuer A."/>
            <person name="Rast P."/>
            <person name="Oberbeckmann S."/>
            <person name="Bunk B."/>
            <person name="Jeske O."/>
            <person name="Meyerdierks A."/>
            <person name="Storesund J.E."/>
            <person name="Kallscheuer N."/>
            <person name="Luecker S."/>
            <person name="Lage O.M."/>
            <person name="Pohl T."/>
            <person name="Merkel B.J."/>
            <person name="Hornburger P."/>
            <person name="Mueller R.-W."/>
            <person name="Bruemmer F."/>
            <person name="Labrenz M."/>
            <person name="Spormann A.M."/>
            <person name="Op den Camp H."/>
            <person name="Overmann J."/>
            <person name="Amann R."/>
            <person name="Jetten M.S.M."/>
            <person name="Mascher T."/>
            <person name="Medema M.H."/>
            <person name="Devos D.P."/>
            <person name="Kaster A.-K."/>
            <person name="Ovreas L."/>
            <person name="Rohde M."/>
            <person name="Galperin M.Y."/>
            <person name="Jogler C."/>
        </authorList>
    </citation>
    <scope>NUCLEOTIDE SEQUENCE [LARGE SCALE GENOMIC DNA]</scope>
    <source>
        <strain evidence="2 3">Pla163</strain>
    </source>
</reference>
<organism evidence="2 3">
    <name type="scientific">Rohdeia mirabilis</name>
    <dbReference type="NCBI Taxonomy" id="2528008"/>
    <lineage>
        <taxon>Bacteria</taxon>
        <taxon>Pseudomonadati</taxon>
        <taxon>Planctomycetota</taxon>
        <taxon>Planctomycetia</taxon>
        <taxon>Planctomycetia incertae sedis</taxon>
        <taxon>Rohdeia</taxon>
    </lineage>
</organism>
<dbReference type="InterPro" id="IPR029063">
    <property type="entry name" value="SAM-dependent_MTases_sf"/>
</dbReference>
<dbReference type="CDD" id="cd02440">
    <property type="entry name" value="AdoMet_MTases"/>
    <property type="match status" value="1"/>
</dbReference>
<dbReference type="Pfam" id="PF13649">
    <property type="entry name" value="Methyltransf_25"/>
    <property type="match status" value="1"/>
</dbReference>
<dbReference type="RefSeq" id="WP_145185353.1">
    <property type="nucleotide sequence ID" value="NZ_CP036290.1"/>
</dbReference>
<proteinExistence type="predicted"/>
<evidence type="ECO:0000313" key="2">
    <source>
        <dbReference type="EMBL" id="QDU84212.1"/>
    </source>
</evidence>